<proteinExistence type="inferred from homology"/>
<dbReference type="Gene3D" id="3.10.310.10">
    <property type="entry name" value="Diaminopimelate Epimerase, Chain A, domain 1"/>
    <property type="match status" value="2"/>
</dbReference>
<dbReference type="EC" id="5.3.3.-" evidence="3"/>
<evidence type="ECO:0000313" key="3">
    <source>
        <dbReference type="EMBL" id="MDR6166732.1"/>
    </source>
</evidence>
<evidence type="ECO:0000256" key="2">
    <source>
        <dbReference type="ARBA" id="ARBA00023235"/>
    </source>
</evidence>
<evidence type="ECO:0000313" key="4">
    <source>
        <dbReference type="Proteomes" id="UP001260188"/>
    </source>
</evidence>
<dbReference type="GO" id="GO:0016853">
    <property type="term" value="F:isomerase activity"/>
    <property type="evidence" value="ECO:0007669"/>
    <property type="project" value="UniProtKB-KW"/>
</dbReference>
<keyword evidence="2 3" id="KW-0413">Isomerase</keyword>
<evidence type="ECO:0000256" key="1">
    <source>
        <dbReference type="ARBA" id="ARBA00007673"/>
    </source>
</evidence>
<dbReference type="PANTHER" id="PTHR43709">
    <property type="entry name" value="ACONITATE ISOMERASE-RELATED"/>
    <property type="match status" value="1"/>
</dbReference>
<reference evidence="3 4" key="1">
    <citation type="submission" date="2023-08" db="EMBL/GenBank/DDBJ databases">
        <title>Functional and genomic diversity of the sorghum phyllosphere microbiome.</title>
        <authorList>
            <person name="Shade A."/>
        </authorList>
    </citation>
    <scope>NUCLEOTIDE SEQUENCE [LARGE SCALE GENOMIC DNA]</scope>
    <source>
        <strain evidence="3 4">SORGH_AS_0919</strain>
    </source>
</reference>
<accession>A0ABU1HYL4</accession>
<dbReference type="PANTHER" id="PTHR43709:SF2">
    <property type="entry name" value="DUF453 DOMAIN PROTEIN (AFU_ORTHOLOGUE AFUA_6G00360)"/>
    <property type="match status" value="1"/>
</dbReference>
<sequence length="370" mass="38310">MLEIPATLMRGGTSKCWVFRRDELERVGAPVDDILLRLYGSPDERQIDGLGGGTSTTSKAVILAPSRRDDADIDYTFAQIGLADGRVDWSSNCGNCSAAVAPYALHAGWLAPRGDRTAVRIFNTNTGQLIVAEVPTPGGMFDESGDTHIVGVPFAGLEVVLWFVDPAGRTTGRLLPSGVALEEIDGVPVTLIDGGAPVVIAEAAALGLTGLETPAEIDARPELLARIDGIRREGAVRMGLAATAVAALKAVPKVALVSPRSADDHDFGVTMMSMGKAHPAIAITGSVALTLAAATPGTVVSRMAARGGADVTSLRTPSGVVSTRIGRHGALPAVGITRSARRLADASVTLPLEQLPDHASGLVEEALLVR</sequence>
<dbReference type="RefSeq" id="WP_309665107.1">
    <property type="nucleotide sequence ID" value="NZ_JAVIZA010000001.1"/>
</dbReference>
<dbReference type="InterPro" id="IPR007400">
    <property type="entry name" value="PrpF-like"/>
</dbReference>
<dbReference type="Proteomes" id="UP001260188">
    <property type="component" value="Unassembled WGS sequence"/>
</dbReference>
<comment type="similarity">
    <text evidence="1">Belongs to the PrpF family.</text>
</comment>
<dbReference type="Pfam" id="PF04303">
    <property type="entry name" value="PrpF"/>
    <property type="match status" value="1"/>
</dbReference>
<dbReference type="SUPFAM" id="SSF54506">
    <property type="entry name" value="Diaminopimelate epimerase-like"/>
    <property type="match status" value="2"/>
</dbReference>
<name>A0ABU1HYL4_9MICO</name>
<keyword evidence="4" id="KW-1185">Reference proteome</keyword>
<organism evidence="3 4">
    <name type="scientific">Microbacterium paludicola</name>
    <dbReference type="NCBI Taxonomy" id="300019"/>
    <lineage>
        <taxon>Bacteria</taxon>
        <taxon>Bacillati</taxon>
        <taxon>Actinomycetota</taxon>
        <taxon>Actinomycetes</taxon>
        <taxon>Micrococcales</taxon>
        <taxon>Microbacteriaceae</taxon>
        <taxon>Microbacterium</taxon>
    </lineage>
</organism>
<dbReference type="EMBL" id="JAVIZA010000001">
    <property type="protein sequence ID" value="MDR6166732.1"/>
    <property type="molecule type" value="Genomic_DNA"/>
</dbReference>
<gene>
    <name evidence="3" type="ORF">QE367_000936</name>
</gene>
<protein>
    <submittedName>
        <fullName evidence="3">2-methylaconitate cis-trans-isomerase PrpF</fullName>
        <ecNumber evidence="3">5.3.3.-</ecNumber>
    </submittedName>
</protein>
<comment type="caution">
    <text evidence="3">The sequence shown here is derived from an EMBL/GenBank/DDBJ whole genome shotgun (WGS) entry which is preliminary data.</text>
</comment>